<reference evidence="2" key="1">
    <citation type="journal article" date="2014" name="Front. Microbiol.">
        <title>High frequency of phylogenetically diverse reductive dehalogenase-homologous genes in deep subseafloor sedimentary metagenomes.</title>
        <authorList>
            <person name="Kawai M."/>
            <person name="Futagami T."/>
            <person name="Toyoda A."/>
            <person name="Takaki Y."/>
            <person name="Nishi S."/>
            <person name="Hori S."/>
            <person name="Arai W."/>
            <person name="Tsubouchi T."/>
            <person name="Morono Y."/>
            <person name="Uchiyama I."/>
            <person name="Ito T."/>
            <person name="Fujiyama A."/>
            <person name="Inagaki F."/>
            <person name="Takami H."/>
        </authorList>
    </citation>
    <scope>NUCLEOTIDE SEQUENCE</scope>
    <source>
        <strain evidence="2">Expedition CK06-06</strain>
    </source>
</reference>
<dbReference type="AlphaFoldDB" id="X1A406"/>
<comment type="caution">
    <text evidence="2">The sequence shown here is derived from an EMBL/GenBank/DDBJ whole genome shotgun (WGS) entry which is preliminary data.</text>
</comment>
<evidence type="ECO:0000256" key="1">
    <source>
        <dbReference type="ARBA" id="ARBA00022801"/>
    </source>
</evidence>
<protein>
    <submittedName>
        <fullName evidence="2">Uncharacterized protein</fullName>
    </submittedName>
</protein>
<dbReference type="InterPro" id="IPR012341">
    <property type="entry name" value="6hp_glycosidase-like_sf"/>
</dbReference>
<proteinExistence type="predicted"/>
<dbReference type="Gene3D" id="1.50.10.10">
    <property type="match status" value="1"/>
</dbReference>
<sequence>MFQRIDLSTFQQIETAGTLIIAYGLSKAIRNEWVEPSYAEYVQNAFEAAVSCVNEEGKVMKASGPTIDPKHTPYDKPYPHAQGFFLITAY</sequence>
<gene>
    <name evidence="2" type="ORF">S01H4_13377</name>
</gene>
<dbReference type="InterPro" id="IPR010905">
    <property type="entry name" value="Glyco_hydro_88"/>
</dbReference>
<feature type="non-terminal residue" evidence="2">
    <location>
        <position position="90"/>
    </location>
</feature>
<organism evidence="2">
    <name type="scientific">marine sediment metagenome</name>
    <dbReference type="NCBI Taxonomy" id="412755"/>
    <lineage>
        <taxon>unclassified sequences</taxon>
        <taxon>metagenomes</taxon>
        <taxon>ecological metagenomes</taxon>
    </lineage>
</organism>
<dbReference type="InterPro" id="IPR008928">
    <property type="entry name" value="6-hairpin_glycosidase_sf"/>
</dbReference>
<dbReference type="GO" id="GO:0005975">
    <property type="term" value="P:carbohydrate metabolic process"/>
    <property type="evidence" value="ECO:0007669"/>
    <property type="project" value="InterPro"/>
</dbReference>
<dbReference type="GO" id="GO:0016787">
    <property type="term" value="F:hydrolase activity"/>
    <property type="evidence" value="ECO:0007669"/>
    <property type="project" value="UniProtKB-KW"/>
</dbReference>
<dbReference type="SUPFAM" id="SSF48208">
    <property type="entry name" value="Six-hairpin glycosidases"/>
    <property type="match status" value="1"/>
</dbReference>
<dbReference type="EMBL" id="BART01005898">
    <property type="protein sequence ID" value="GAG54946.1"/>
    <property type="molecule type" value="Genomic_DNA"/>
</dbReference>
<name>X1A406_9ZZZZ</name>
<evidence type="ECO:0000313" key="2">
    <source>
        <dbReference type="EMBL" id="GAG54946.1"/>
    </source>
</evidence>
<accession>X1A406</accession>
<keyword evidence="1" id="KW-0378">Hydrolase</keyword>
<dbReference type="Pfam" id="PF07470">
    <property type="entry name" value="Glyco_hydro_88"/>
    <property type="match status" value="1"/>
</dbReference>